<name>A0ABT6FFU0_9BACT</name>
<gene>
    <name evidence="2" type="ORF">PZE19_21940</name>
</gene>
<feature type="transmembrane region" description="Helical" evidence="1">
    <location>
        <begin position="83"/>
        <end position="107"/>
    </location>
</feature>
<reference evidence="2 3" key="1">
    <citation type="submission" date="2023-03" db="EMBL/GenBank/DDBJ databases">
        <title>Paludisphaera mucosa sp. nov. a novel planctomycete from northern fen.</title>
        <authorList>
            <person name="Ivanova A."/>
        </authorList>
    </citation>
    <scope>NUCLEOTIDE SEQUENCE [LARGE SCALE GENOMIC DNA]</scope>
    <source>
        <strain evidence="2 3">Pla2</strain>
    </source>
</reference>
<keyword evidence="1" id="KW-0812">Transmembrane</keyword>
<dbReference type="Proteomes" id="UP001216907">
    <property type="component" value="Unassembled WGS sequence"/>
</dbReference>
<accession>A0ABT6FFU0</accession>
<protein>
    <submittedName>
        <fullName evidence="2">Uncharacterized protein</fullName>
    </submittedName>
</protein>
<evidence type="ECO:0000313" key="3">
    <source>
        <dbReference type="Proteomes" id="UP001216907"/>
    </source>
</evidence>
<evidence type="ECO:0000313" key="2">
    <source>
        <dbReference type="EMBL" id="MDG3006442.1"/>
    </source>
</evidence>
<proteinExistence type="predicted"/>
<evidence type="ECO:0000256" key="1">
    <source>
        <dbReference type="SAM" id="Phobius"/>
    </source>
</evidence>
<dbReference type="RefSeq" id="WP_277862739.1">
    <property type="nucleotide sequence ID" value="NZ_JARRAG010000002.1"/>
</dbReference>
<keyword evidence="1" id="KW-1133">Transmembrane helix</keyword>
<sequence>MARIVTRIILGVAMLAAAWQSFSMSLRRLEEARGPIPAQFRSIQDLDIDFFDRPDPRDIPTTPEQLAKYREAFWLQRFSLATVLPGIALILLGVLPTIVPPTFRLLVWHFIPDFMRRHGNDAAIEMVPESAAPEDVRPPGPEAVPLV</sequence>
<dbReference type="EMBL" id="JARRAG010000002">
    <property type="protein sequence ID" value="MDG3006442.1"/>
    <property type="molecule type" value="Genomic_DNA"/>
</dbReference>
<keyword evidence="3" id="KW-1185">Reference proteome</keyword>
<organism evidence="2 3">
    <name type="scientific">Paludisphaera mucosa</name>
    <dbReference type="NCBI Taxonomy" id="3030827"/>
    <lineage>
        <taxon>Bacteria</taxon>
        <taxon>Pseudomonadati</taxon>
        <taxon>Planctomycetota</taxon>
        <taxon>Planctomycetia</taxon>
        <taxon>Isosphaerales</taxon>
        <taxon>Isosphaeraceae</taxon>
        <taxon>Paludisphaera</taxon>
    </lineage>
</organism>
<comment type="caution">
    <text evidence="2">The sequence shown here is derived from an EMBL/GenBank/DDBJ whole genome shotgun (WGS) entry which is preliminary data.</text>
</comment>
<keyword evidence="1" id="KW-0472">Membrane</keyword>